<proteinExistence type="predicted"/>
<accession>A0A3A8KRC9</accession>
<organism evidence="2 3">
    <name type="scientific">Corallococcus carmarthensis</name>
    <dbReference type="NCBI Taxonomy" id="2316728"/>
    <lineage>
        <taxon>Bacteria</taxon>
        <taxon>Pseudomonadati</taxon>
        <taxon>Myxococcota</taxon>
        <taxon>Myxococcia</taxon>
        <taxon>Myxococcales</taxon>
        <taxon>Cystobacterineae</taxon>
        <taxon>Myxococcaceae</taxon>
        <taxon>Corallococcus</taxon>
    </lineage>
</organism>
<dbReference type="EMBL" id="RAWE01000028">
    <property type="protein sequence ID" value="RKH04524.1"/>
    <property type="molecule type" value="Genomic_DNA"/>
</dbReference>
<name>A0A3A8KRC9_9BACT</name>
<protein>
    <submittedName>
        <fullName evidence="2">ArsR family transcriptional regulator</fullName>
    </submittedName>
</protein>
<dbReference type="AlphaFoldDB" id="A0A3A8KRC9"/>
<dbReference type="InterPro" id="IPR036388">
    <property type="entry name" value="WH-like_DNA-bd_sf"/>
</dbReference>
<evidence type="ECO:0000313" key="2">
    <source>
        <dbReference type="EMBL" id="RKH04524.1"/>
    </source>
</evidence>
<sequence>MARRARGGSPELEALDLGHLALFVGMRVNALVLEKVHAAGFPGLRQGHGYVVQHLLEAPRTISELAELLGVTQQAASKTVAELRTLGIVEAAPSEDARTRRIRLSERGHAAIDTTRAIRAEFETRFRRAQGAQVVDETRRVLAAVLESLGGAETVRRRRVREPR</sequence>
<comment type="caution">
    <text evidence="2">The sequence shown here is derived from an EMBL/GenBank/DDBJ whole genome shotgun (WGS) entry which is preliminary data.</text>
</comment>
<dbReference type="Proteomes" id="UP000268313">
    <property type="component" value="Unassembled WGS sequence"/>
</dbReference>
<gene>
    <name evidence="2" type="ORF">D7X32_10975</name>
</gene>
<dbReference type="SUPFAM" id="SSF46785">
    <property type="entry name" value="Winged helix' DNA-binding domain"/>
    <property type="match status" value="1"/>
</dbReference>
<evidence type="ECO:0000259" key="1">
    <source>
        <dbReference type="SMART" id="SM00347"/>
    </source>
</evidence>
<dbReference type="OrthoDB" id="122135at2"/>
<dbReference type="InterPro" id="IPR036390">
    <property type="entry name" value="WH_DNA-bd_sf"/>
</dbReference>
<reference evidence="3" key="1">
    <citation type="submission" date="2018-09" db="EMBL/GenBank/DDBJ databases">
        <authorList>
            <person name="Livingstone P.G."/>
            <person name="Whitworth D.E."/>
        </authorList>
    </citation>
    <scope>NUCLEOTIDE SEQUENCE [LARGE SCALE GENOMIC DNA]</scope>
    <source>
        <strain evidence="3">CA043D</strain>
    </source>
</reference>
<dbReference type="Gene3D" id="1.10.10.10">
    <property type="entry name" value="Winged helix-like DNA-binding domain superfamily/Winged helix DNA-binding domain"/>
    <property type="match status" value="1"/>
</dbReference>
<dbReference type="RefSeq" id="WP_120602476.1">
    <property type="nucleotide sequence ID" value="NZ_JABFJX010000153.1"/>
</dbReference>
<evidence type="ECO:0000313" key="3">
    <source>
        <dbReference type="Proteomes" id="UP000268313"/>
    </source>
</evidence>
<dbReference type="SMART" id="SM00347">
    <property type="entry name" value="HTH_MARR"/>
    <property type="match status" value="1"/>
</dbReference>
<dbReference type="InterPro" id="IPR011991">
    <property type="entry name" value="ArsR-like_HTH"/>
</dbReference>
<dbReference type="InterPro" id="IPR000835">
    <property type="entry name" value="HTH_MarR-typ"/>
</dbReference>
<dbReference type="CDD" id="cd00090">
    <property type="entry name" value="HTH_ARSR"/>
    <property type="match status" value="1"/>
</dbReference>
<dbReference type="GO" id="GO:0003700">
    <property type="term" value="F:DNA-binding transcription factor activity"/>
    <property type="evidence" value="ECO:0007669"/>
    <property type="project" value="InterPro"/>
</dbReference>
<keyword evidence="3" id="KW-1185">Reference proteome</keyword>
<feature type="domain" description="HTH marR-type" evidence="1">
    <location>
        <begin position="37"/>
        <end position="134"/>
    </location>
</feature>
<dbReference type="Pfam" id="PF12802">
    <property type="entry name" value="MarR_2"/>
    <property type="match status" value="1"/>
</dbReference>